<dbReference type="GO" id="GO:0008442">
    <property type="term" value="F:3-hydroxyisobutyrate dehydrogenase activity"/>
    <property type="evidence" value="ECO:0007669"/>
    <property type="project" value="UniProtKB-EC"/>
</dbReference>
<dbReference type="Proteomes" id="UP000015104">
    <property type="component" value="Unassembled WGS sequence"/>
</dbReference>
<dbReference type="EMBL" id="CAEY01000339">
    <property type="status" value="NOT_ANNOTATED_CDS"/>
    <property type="molecule type" value="Genomic_DNA"/>
</dbReference>
<dbReference type="Pfam" id="PF03446">
    <property type="entry name" value="NAD_binding_2"/>
    <property type="match status" value="1"/>
</dbReference>
<accession>T1KPV0</accession>
<dbReference type="GO" id="GO:0006574">
    <property type="term" value="P:L-valine catabolic process"/>
    <property type="evidence" value="ECO:0007669"/>
    <property type="project" value="TreeGrafter"/>
</dbReference>
<evidence type="ECO:0000256" key="6">
    <source>
        <dbReference type="ARBA" id="ARBA00023027"/>
    </source>
</evidence>
<dbReference type="Gene3D" id="3.40.50.720">
    <property type="entry name" value="NAD(P)-binding Rossmann-like Domain"/>
    <property type="match status" value="1"/>
</dbReference>
<evidence type="ECO:0000313" key="9">
    <source>
        <dbReference type="EnsemblMetazoa" id="tetur17g01810.1"/>
    </source>
</evidence>
<keyword evidence="6" id="KW-0520">NAD</keyword>
<dbReference type="PANTHER" id="PTHR22981:SF7">
    <property type="entry name" value="3-HYDROXYISOBUTYRATE DEHYDROGENASE, MITOCHONDRIAL"/>
    <property type="match status" value="1"/>
</dbReference>
<dbReference type="GO" id="GO:0005739">
    <property type="term" value="C:mitochondrion"/>
    <property type="evidence" value="ECO:0007669"/>
    <property type="project" value="TreeGrafter"/>
</dbReference>
<dbReference type="PANTHER" id="PTHR22981">
    <property type="entry name" value="3-HYDROXYISOBUTYRATE DEHYDROGENASE-RELATED"/>
    <property type="match status" value="1"/>
</dbReference>
<dbReference type="SUPFAM" id="SSF51735">
    <property type="entry name" value="NAD(P)-binding Rossmann-fold domains"/>
    <property type="match status" value="1"/>
</dbReference>
<protein>
    <recommendedName>
        <fullName evidence="3">3-hydroxyisobutyrate dehydrogenase</fullName>
        <ecNumber evidence="3">1.1.1.31</ecNumber>
    </recommendedName>
</protein>
<dbReference type="InterPro" id="IPR036291">
    <property type="entry name" value="NAD(P)-bd_dom_sf"/>
</dbReference>
<evidence type="ECO:0000256" key="1">
    <source>
        <dbReference type="ARBA" id="ARBA00005109"/>
    </source>
</evidence>
<organism evidence="9 10">
    <name type="scientific">Tetranychus urticae</name>
    <name type="common">Two-spotted spider mite</name>
    <dbReference type="NCBI Taxonomy" id="32264"/>
    <lineage>
        <taxon>Eukaryota</taxon>
        <taxon>Metazoa</taxon>
        <taxon>Ecdysozoa</taxon>
        <taxon>Arthropoda</taxon>
        <taxon>Chelicerata</taxon>
        <taxon>Arachnida</taxon>
        <taxon>Acari</taxon>
        <taxon>Acariformes</taxon>
        <taxon>Trombidiformes</taxon>
        <taxon>Prostigmata</taxon>
        <taxon>Eleutherengona</taxon>
        <taxon>Raphignathae</taxon>
        <taxon>Tetranychoidea</taxon>
        <taxon>Tetranychidae</taxon>
        <taxon>Tetranychus</taxon>
    </lineage>
</organism>
<comment type="catalytic activity">
    <reaction evidence="7">
        <text>3-hydroxy-2-methylpropanoate + NAD(+) = 2-methyl-3-oxopropanoate + NADH + H(+)</text>
        <dbReference type="Rhea" id="RHEA:17681"/>
        <dbReference type="ChEBI" id="CHEBI:11805"/>
        <dbReference type="ChEBI" id="CHEBI:15378"/>
        <dbReference type="ChEBI" id="CHEBI:57540"/>
        <dbReference type="ChEBI" id="CHEBI:57700"/>
        <dbReference type="ChEBI" id="CHEBI:57945"/>
        <dbReference type="EC" id="1.1.1.31"/>
    </reaction>
</comment>
<evidence type="ECO:0000313" key="10">
    <source>
        <dbReference type="Proteomes" id="UP000015104"/>
    </source>
</evidence>
<reference evidence="10" key="1">
    <citation type="submission" date="2011-08" db="EMBL/GenBank/DDBJ databases">
        <authorList>
            <person name="Rombauts S."/>
        </authorList>
    </citation>
    <scope>NUCLEOTIDE SEQUENCE</scope>
    <source>
        <strain evidence="10">London</strain>
    </source>
</reference>
<reference evidence="9" key="2">
    <citation type="submission" date="2015-06" db="UniProtKB">
        <authorList>
            <consortium name="EnsemblMetazoa"/>
        </authorList>
    </citation>
    <scope>IDENTIFICATION</scope>
</reference>
<dbReference type="AlphaFoldDB" id="T1KPV0"/>
<dbReference type="EC" id="1.1.1.31" evidence="3"/>
<keyword evidence="4" id="KW-0101">Branched-chain amino acid catabolism</keyword>
<name>T1KPV0_TETUR</name>
<comment type="similarity">
    <text evidence="2">Belongs to the HIBADH-related family. 3-hydroxyisobutyrate dehydrogenase subfamily.</text>
</comment>
<dbReference type="eggNOG" id="KOG0409">
    <property type="taxonomic scope" value="Eukaryota"/>
</dbReference>
<keyword evidence="10" id="KW-1185">Reference proteome</keyword>
<dbReference type="InterPro" id="IPR006115">
    <property type="entry name" value="6PGDH_NADP-bd"/>
</dbReference>
<feature type="domain" description="6-phosphogluconate dehydrogenase NADP-binding" evidence="8">
    <location>
        <begin position="26"/>
        <end position="135"/>
    </location>
</feature>
<sequence length="147" mass="15758">MITLRSIVKLTCKSLNQGLHFQKCHVGWIGLGFMGTPMANHLINKGNSLVVYDINSAAVVASSPAEVAEKCDRVFTMVPADPYVIEKGTILMDCSTVHPNTSKKLLQLSNDAGVDFLDTPVAGAVPAANAGMLAVHSVSYHEFCKQK</sequence>
<evidence type="ECO:0000259" key="8">
    <source>
        <dbReference type="Pfam" id="PF03446"/>
    </source>
</evidence>
<dbReference type="GO" id="GO:0050661">
    <property type="term" value="F:NADP binding"/>
    <property type="evidence" value="ECO:0007669"/>
    <property type="project" value="InterPro"/>
</dbReference>
<comment type="pathway">
    <text evidence="1">Amino-acid degradation; L-valine degradation.</text>
</comment>
<evidence type="ECO:0000256" key="2">
    <source>
        <dbReference type="ARBA" id="ARBA00006013"/>
    </source>
</evidence>
<dbReference type="STRING" id="32264.T1KPV0"/>
<dbReference type="HOGENOM" id="CLU_2457693_0_0_1"/>
<dbReference type="EnsemblMetazoa" id="tetur17g01810.1">
    <property type="protein sequence ID" value="tetur17g01810.1"/>
    <property type="gene ID" value="tetur17g01810"/>
</dbReference>
<proteinExistence type="inferred from homology"/>
<evidence type="ECO:0000256" key="7">
    <source>
        <dbReference type="ARBA" id="ARBA00049197"/>
    </source>
</evidence>
<evidence type="ECO:0000256" key="3">
    <source>
        <dbReference type="ARBA" id="ARBA00012991"/>
    </source>
</evidence>
<evidence type="ECO:0000256" key="4">
    <source>
        <dbReference type="ARBA" id="ARBA00022456"/>
    </source>
</evidence>
<keyword evidence="5" id="KW-0560">Oxidoreductase</keyword>
<evidence type="ECO:0000256" key="5">
    <source>
        <dbReference type="ARBA" id="ARBA00023002"/>
    </source>
</evidence>